<feature type="non-terminal residue" evidence="1">
    <location>
        <position position="1"/>
    </location>
</feature>
<name>A0AAN5D6X4_9BILA</name>
<dbReference type="Proteomes" id="UP001328107">
    <property type="component" value="Unassembled WGS sequence"/>
</dbReference>
<keyword evidence="2" id="KW-1185">Reference proteome</keyword>
<reference evidence="2" key="1">
    <citation type="submission" date="2022-10" db="EMBL/GenBank/DDBJ databases">
        <title>Genome assembly of Pristionchus species.</title>
        <authorList>
            <person name="Yoshida K."/>
            <person name="Sommer R.J."/>
        </authorList>
    </citation>
    <scope>NUCLEOTIDE SEQUENCE [LARGE SCALE GENOMIC DNA]</scope>
    <source>
        <strain evidence="2">RS5460</strain>
    </source>
</reference>
<protein>
    <submittedName>
        <fullName evidence="1">Uncharacterized protein</fullName>
    </submittedName>
</protein>
<comment type="caution">
    <text evidence="1">The sequence shown here is derived from an EMBL/GenBank/DDBJ whole genome shotgun (WGS) entry which is preliminary data.</text>
</comment>
<evidence type="ECO:0000313" key="2">
    <source>
        <dbReference type="Proteomes" id="UP001328107"/>
    </source>
</evidence>
<sequence length="407" mass="45682">KIKDHPSAASSRPRPMLLRESLDVVVAGRLLFYVIYRLIRSIILLESAVFAWFVDKPKPVEQLHIVGRFRPVESEVASIDDFLVFHEEYCGLQEIFSDKDWHLYGFDSTFAWFVKSSAKREKTESLTQSLFENASRVARMRIGDFLKETEEIPENPVSITTLTSLEASRGAVAVRSLLLLDGVHVEADPPYLSSVSFSINKSSGRTRRALLDSALRFALRFAPEERTLVIIRGALIDTVPLFSRLPLPCASFILHLPSAGEAIERILEEDREYLLVITRLLPLIPSWLLPLLSPTLAMYGDHFRRIAPGRADEAALAVYCRFLQESSRLSLSAHSLFESALQVEQLAAALGTKLRIGADESWQQNPTSTISRSRLRALKRLAFSSIEDDLAWDENTPTVTCASPTVL</sequence>
<organism evidence="1 2">
    <name type="scientific">Pristionchus mayeri</name>
    <dbReference type="NCBI Taxonomy" id="1317129"/>
    <lineage>
        <taxon>Eukaryota</taxon>
        <taxon>Metazoa</taxon>
        <taxon>Ecdysozoa</taxon>
        <taxon>Nematoda</taxon>
        <taxon>Chromadorea</taxon>
        <taxon>Rhabditida</taxon>
        <taxon>Rhabditina</taxon>
        <taxon>Diplogasteromorpha</taxon>
        <taxon>Diplogasteroidea</taxon>
        <taxon>Neodiplogasteridae</taxon>
        <taxon>Pristionchus</taxon>
    </lineage>
</organism>
<dbReference type="EMBL" id="BTRK01000006">
    <property type="protein sequence ID" value="GMR57170.1"/>
    <property type="molecule type" value="Genomic_DNA"/>
</dbReference>
<accession>A0AAN5D6X4</accession>
<evidence type="ECO:0000313" key="1">
    <source>
        <dbReference type="EMBL" id="GMR57170.1"/>
    </source>
</evidence>
<dbReference type="AlphaFoldDB" id="A0AAN5D6X4"/>
<gene>
    <name evidence="1" type="ORF">PMAYCL1PPCAC_27365</name>
</gene>
<proteinExistence type="predicted"/>